<dbReference type="Proteomes" id="UP000187344">
    <property type="component" value="Unassembled WGS sequence"/>
</dbReference>
<reference evidence="3 4" key="1">
    <citation type="submission" date="2016-12" db="EMBL/GenBank/DDBJ databases">
        <title>Comparative genomics of Bartonella apis.</title>
        <authorList>
            <person name="Engel P."/>
        </authorList>
    </citation>
    <scope>NUCLEOTIDE SEQUENCE [LARGE SCALE GENOMIC DNA]</scope>
    <source>
        <strain evidence="3 4">PEB0149</strain>
    </source>
</reference>
<dbReference type="AlphaFoldDB" id="A0A1R0FA54"/>
<sequence>MVWDVANFLFGLFVSVVSWWFMTTEKIELPEKLISLFDGSADVRAAYGGRGSGKTRSFATMSAVVGYCLGKRGIRGIILCARQFQNSLADSSLEEIKRAIADYPFLQNYYTIGETYIRSKDGRITYAFSGLDRNIASIKSKGRLLLCWVDEAEPVTSHAWNTLIPTLREEGDGWNTELWVTWNPLRKEAAVEKRFRNSKNVRIKSVQLNWRDNPRFPDLLNRARLDDLKNRPESYDHIWEGGFLAQMEGAYFATGLAIAKEEGRISNVPADPLMTFQAFFDIGGTGARADATAIWIAQFIGKEIRVLDYYEAQGQPLSAHINWLREKGYGHARITLPHDGATKDRVRDVSFESALQQAGFEVDIIPNQGKGAARARIEAARRLFPSIWFNEKTTEAGRDALGWYHEKRDDKRDIGLGPEHDWASHGADAFGLMCIAYEAPKISKNRQRNFMRHDFNTSWMAG</sequence>
<keyword evidence="4" id="KW-1185">Reference proteome</keyword>
<keyword evidence="1" id="KW-0472">Membrane</keyword>
<dbReference type="InterPro" id="IPR052380">
    <property type="entry name" value="Viral_DNA_packaging_terminase"/>
</dbReference>
<organism evidence="3 4">
    <name type="scientific">Bartonella apis</name>
    <dbReference type="NCBI Taxonomy" id="1686310"/>
    <lineage>
        <taxon>Bacteria</taxon>
        <taxon>Pseudomonadati</taxon>
        <taxon>Pseudomonadota</taxon>
        <taxon>Alphaproteobacteria</taxon>
        <taxon>Hyphomicrobiales</taxon>
        <taxon>Bartonellaceae</taxon>
        <taxon>Bartonella</taxon>
    </lineage>
</organism>
<dbReference type="EMBL" id="LXYT01000001">
    <property type="protein sequence ID" value="OLY43857.1"/>
    <property type="molecule type" value="Genomic_DNA"/>
</dbReference>
<accession>A0A1R0FA54</accession>
<keyword evidence="1" id="KW-1133">Transmembrane helix</keyword>
<proteinExistence type="predicted"/>
<dbReference type="PANTHER" id="PTHR39184:SF1">
    <property type="entry name" value="PBSX PHAGE TERMINASE LARGE SUBUNIT"/>
    <property type="match status" value="1"/>
</dbReference>
<comment type="caution">
    <text evidence="3">The sequence shown here is derived from an EMBL/GenBank/DDBJ whole genome shotgun (WGS) entry which is preliminary data.</text>
</comment>
<feature type="domain" description="Phage terminase large subunit N-terminal" evidence="2">
    <location>
        <begin position="43"/>
        <end position="237"/>
    </location>
</feature>
<dbReference type="InterPro" id="IPR027417">
    <property type="entry name" value="P-loop_NTPase"/>
</dbReference>
<dbReference type="InterPro" id="IPR035412">
    <property type="entry name" value="Terminase_L_N"/>
</dbReference>
<name>A0A1R0FA54_9HYPH</name>
<evidence type="ECO:0000313" key="4">
    <source>
        <dbReference type="Proteomes" id="UP000187344"/>
    </source>
</evidence>
<dbReference type="Gene3D" id="3.40.50.300">
    <property type="entry name" value="P-loop containing nucleotide triphosphate hydrolases"/>
    <property type="match status" value="1"/>
</dbReference>
<keyword evidence="1" id="KW-0812">Transmembrane</keyword>
<dbReference type="Pfam" id="PF04466">
    <property type="entry name" value="Terminase_3"/>
    <property type="match status" value="1"/>
</dbReference>
<feature type="transmembrane region" description="Helical" evidence="1">
    <location>
        <begin position="6"/>
        <end position="22"/>
    </location>
</feature>
<evidence type="ECO:0000256" key="1">
    <source>
        <dbReference type="SAM" id="Phobius"/>
    </source>
</evidence>
<dbReference type="Gene3D" id="3.30.420.280">
    <property type="match status" value="1"/>
</dbReference>
<dbReference type="PANTHER" id="PTHR39184">
    <property type="match status" value="1"/>
</dbReference>
<evidence type="ECO:0000259" key="2">
    <source>
        <dbReference type="Pfam" id="PF04466"/>
    </source>
</evidence>
<evidence type="ECO:0000313" key="3">
    <source>
        <dbReference type="EMBL" id="OLY43857.1"/>
    </source>
</evidence>
<gene>
    <name evidence="3" type="ORF">PEB0149_012970</name>
</gene>
<protein>
    <submittedName>
        <fullName evidence="3">Phage terminase large subunit</fullName>
    </submittedName>
</protein>